<dbReference type="GO" id="GO:0016314">
    <property type="term" value="F:phosphatidylinositol-3,4,5-trisphosphate 3-phosphatase activity"/>
    <property type="evidence" value="ECO:0007669"/>
    <property type="project" value="TreeGrafter"/>
</dbReference>
<dbReference type="InterPro" id="IPR051281">
    <property type="entry name" value="Dual-spec_lipid-protein_phosph"/>
</dbReference>
<accession>A0AAW1SMS9</accession>
<dbReference type="AlphaFoldDB" id="A0AAW1SMS9"/>
<keyword evidence="3" id="KW-1185">Reference proteome</keyword>
<proteinExistence type="predicted"/>
<evidence type="ECO:0000256" key="1">
    <source>
        <dbReference type="SAM" id="MobiDB-lite"/>
    </source>
</evidence>
<dbReference type="PANTHER" id="PTHR12305">
    <property type="entry name" value="PHOSPHATASE WITH HOMOLOGY TO TENSIN"/>
    <property type="match status" value="1"/>
</dbReference>
<feature type="region of interest" description="Disordered" evidence="1">
    <location>
        <begin position="144"/>
        <end position="183"/>
    </location>
</feature>
<protein>
    <submittedName>
        <fullName evidence="2">Uncharacterized protein</fullName>
    </submittedName>
</protein>
<evidence type="ECO:0000313" key="3">
    <source>
        <dbReference type="Proteomes" id="UP001485043"/>
    </source>
</evidence>
<feature type="non-terminal residue" evidence="2">
    <location>
        <position position="1"/>
    </location>
</feature>
<feature type="compositionally biased region" description="Polar residues" evidence="1">
    <location>
        <begin position="167"/>
        <end position="180"/>
    </location>
</feature>
<dbReference type="EMBL" id="JALJOV010001332">
    <property type="protein sequence ID" value="KAK9849642.1"/>
    <property type="molecule type" value="Genomic_DNA"/>
</dbReference>
<dbReference type="GO" id="GO:0005829">
    <property type="term" value="C:cytosol"/>
    <property type="evidence" value="ECO:0007669"/>
    <property type="project" value="TreeGrafter"/>
</dbReference>
<organism evidence="2 3">
    <name type="scientific">Apatococcus fuscideae</name>
    <dbReference type="NCBI Taxonomy" id="2026836"/>
    <lineage>
        <taxon>Eukaryota</taxon>
        <taxon>Viridiplantae</taxon>
        <taxon>Chlorophyta</taxon>
        <taxon>core chlorophytes</taxon>
        <taxon>Trebouxiophyceae</taxon>
        <taxon>Chlorellales</taxon>
        <taxon>Chlorellaceae</taxon>
        <taxon>Apatococcus</taxon>
    </lineage>
</organism>
<gene>
    <name evidence="2" type="ORF">WJX84_009746</name>
</gene>
<evidence type="ECO:0000313" key="2">
    <source>
        <dbReference type="EMBL" id="KAK9849642.1"/>
    </source>
</evidence>
<name>A0AAW1SMS9_9CHLO</name>
<dbReference type="Gene3D" id="3.90.190.10">
    <property type="entry name" value="Protein tyrosine phosphatase superfamily"/>
    <property type="match status" value="1"/>
</dbReference>
<dbReference type="InterPro" id="IPR029021">
    <property type="entry name" value="Prot-tyrosine_phosphatase-like"/>
</dbReference>
<reference evidence="2 3" key="1">
    <citation type="journal article" date="2024" name="Nat. Commun.">
        <title>Phylogenomics reveals the evolutionary origins of lichenization in chlorophyte algae.</title>
        <authorList>
            <person name="Puginier C."/>
            <person name="Libourel C."/>
            <person name="Otte J."/>
            <person name="Skaloud P."/>
            <person name="Haon M."/>
            <person name="Grisel S."/>
            <person name="Petersen M."/>
            <person name="Berrin J.G."/>
            <person name="Delaux P.M."/>
            <person name="Dal Grande F."/>
            <person name="Keller J."/>
        </authorList>
    </citation>
    <scope>NUCLEOTIDE SEQUENCE [LARGE SCALE GENOMIC DNA]</scope>
    <source>
        <strain evidence="2 3">SAG 2523</strain>
    </source>
</reference>
<comment type="caution">
    <text evidence="2">The sequence shown here is derived from an EMBL/GenBank/DDBJ whole genome shotgun (WGS) entry which is preliminary data.</text>
</comment>
<sequence length="215" mass="23924">GAFTSPDEALQEYAARRTVDGKAVTIPSQQRYIHYFHSQIVSLGRLRAPSPASLRLQQLSLDGLPADTGDRLCVVVWTREDGPPLQPSPLAILVGQESRVRISSRFAGLQPIHVPSLRVFQGAATVAFNDDEMHWSELFGAARRPEWQHTRPGHAATAREPQRRASTDQPTRQPSSSLEQLSAVMPTRLSQPLEDEQDDILASWNDIWYGPLTAR</sequence>
<dbReference type="Proteomes" id="UP001485043">
    <property type="component" value="Unassembled WGS sequence"/>
</dbReference>